<protein>
    <recommendedName>
        <fullName evidence="5">Phosphoglycerate mutase-like protein</fullName>
    </recommendedName>
</protein>
<name>A0A8S0VQH0_CYCAE</name>
<comment type="caution">
    <text evidence="3">The sequence shown here is derived from an EMBL/GenBank/DDBJ whole genome shotgun (WGS) entry which is preliminary data.</text>
</comment>
<dbReference type="EMBL" id="CACVBS010000028">
    <property type="protein sequence ID" value="CAA7259945.1"/>
    <property type="molecule type" value="Genomic_DNA"/>
</dbReference>
<dbReference type="PROSITE" id="PS00616">
    <property type="entry name" value="HIS_ACID_PHOSPHAT_1"/>
    <property type="match status" value="1"/>
</dbReference>
<keyword evidence="2" id="KW-0732">Signal</keyword>
<evidence type="ECO:0000313" key="4">
    <source>
        <dbReference type="Proteomes" id="UP000467700"/>
    </source>
</evidence>
<dbReference type="Pfam" id="PF00328">
    <property type="entry name" value="His_Phos_2"/>
    <property type="match status" value="1"/>
</dbReference>
<dbReference type="InterPro" id="IPR033379">
    <property type="entry name" value="Acid_Pase_AS"/>
</dbReference>
<dbReference type="AlphaFoldDB" id="A0A8S0VQH0"/>
<keyword evidence="1" id="KW-0378">Hydrolase</keyword>
<dbReference type="PANTHER" id="PTHR20963">
    <property type="entry name" value="MULTIPLE INOSITOL POLYPHOSPHATE PHOSPHATASE-RELATED"/>
    <property type="match status" value="1"/>
</dbReference>
<dbReference type="SUPFAM" id="SSF53254">
    <property type="entry name" value="Phosphoglycerate mutase-like"/>
    <property type="match status" value="1"/>
</dbReference>
<accession>A0A8S0VQH0</accession>
<feature type="signal peptide" evidence="2">
    <location>
        <begin position="1"/>
        <end position="16"/>
    </location>
</feature>
<dbReference type="InterPro" id="IPR029033">
    <property type="entry name" value="His_PPase_superfam"/>
</dbReference>
<dbReference type="InterPro" id="IPR000560">
    <property type="entry name" value="His_Pase_clade-2"/>
</dbReference>
<dbReference type="CDD" id="cd07061">
    <property type="entry name" value="HP_HAP_like"/>
    <property type="match status" value="1"/>
</dbReference>
<organism evidence="3 4">
    <name type="scientific">Cyclocybe aegerita</name>
    <name type="common">Black poplar mushroom</name>
    <name type="synonym">Agrocybe aegerita</name>
    <dbReference type="NCBI Taxonomy" id="1973307"/>
    <lineage>
        <taxon>Eukaryota</taxon>
        <taxon>Fungi</taxon>
        <taxon>Dikarya</taxon>
        <taxon>Basidiomycota</taxon>
        <taxon>Agaricomycotina</taxon>
        <taxon>Agaricomycetes</taxon>
        <taxon>Agaricomycetidae</taxon>
        <taxon>Agaricales</taxon>
        <taxon>Agaricineae</taxon>
        <taxon>Bolbitiaceae</taxon>
        <taxon>Cyclocybe</taxon>
    </lineage>
</organism>
<keyword evidence="4" id="KW-1185">Reference proteome</keyword>
<evidence type="ECO:0000256" key="1">
    <source>
        <dbReference type="ARBA" id="ARBA00022801"/>
    </source>
</evidence>
<sequence length="545" mass="58546">MLYALVSLLIFQGSVAAIPGLASSFAGSTSTAVFPPPNATIGESDSSFPDGSQVGFAGPTPTGDEANAITTAPSIAKVDSVFPLVKPHASNTGSSSFDVLQNLGNLSPWQSVASFGLPDTSPVVPKGCSLNQVYLLNRHGARYPTSDAPTSKFSANIHAAASGAGFTASGPLGFLNTWTYKLGAEILTPFGRSQLFSLGVGFRVKYGNLLKGFTKLPVFRTTSEERMLDSALHFAAGFFGVQTYQQDYHQLITIENDGQNNTLAPYFDCPNANNAVEGFGSIQSTKWANTYLQPTLKRLSPFIKGYNLTVPDLIGMQELCAYETVSLGFSDFCDLFTEEEWKGFEYFIDLGFWYGAGPGNPASSAQGIGYVQELVSRLTQTTITSFDSTVNATIVTNPVVFPLDQPIYVDMSHDTVMSTIYVAMNFTGLAANGPLPTDHVPKNRTYFANQIAPFASNLVGQVLSCPASNLPTHIRWLLNDAAVPLTGINGCKHNSDGLCDINTFIAGMKQRIAEVDFNFDCFGNYTIPIPDNIVDGQFPKNLRTA</sequence>
<reference evidence="3 4" key="1">
    <citation type="submission" date="2020-01" db="EMBL/GenBank/DDBJ databases">
        <authorList>
            <person name="Gupta K D."/>
        </authorList>
    </citation>
    <scope>NUCLEOTIDE SEQUENCE [LARGE SCALE GENOMIC DNA]</scope>
</reference>
<gene>
    <name evidence="3" type="ORF">AAE3_LOCUS1921</name>
</gene>
<dbReference type="OrthoDB" id="6509975at2759"/>
<dbReference type="Proteomes" id="UP000467700">
    <property type="component" value="Unassembled WGS sequence"/>
</dbReference>
<dbReference type="PANTHER" id="PTHR20963:SF42">
    <property type="entry name" value="PHOSPHOGLYCERATE MUTASE-LIKE PROTEIN"/>
    <property type="match status" value="1"/>
</dbReference>
<evidence type="ECO:0000256" key="2">
    <source>
        <dbReference type="SAM" id="SignalP"/>
    </source>
</evidence>
<dbReference type="Gene3D" id="3.40.50.1240">
    <property type="entry name" value="Phosphoglycerate mutase-like"/>
    <property type="match status" value="1"/>
</dbReference>
<feature type="chain" id="PRO_5035949561" description="Phosphoglycerate mutase-like protein" evidence="2">
    <location>
        <begin position="17"/>
        <end position="545"/>
    </location>
</feature>
<dbReference type="GO" id="GO:0003993">
    <property type="term" value="F:acid phosphatase activity"/>
    <property type="evidence" value="ECO:0007669"/>
    <property type="project" value="TreeGrafter"/>
</dbReference>
<proteinExistence type="predicted"/>
<evidence type="ECO:0008006" key="5">
    <source>
        <dbReference type="Google" id="ProtNLM"/>
    </source>
</evidence>
<evidence type="ECO:0000313" key="3">
    <source>
        <dbReference type="EMBL" id="CAA7259945.1"/>
    </source>
</evidence>